<feature type="region of interest" description="Disordered" evidence="1">
    <location>
        <begin position="248"/>
        <end position="272"/>
    </location>
</feature>
<gene>
    <name evidence="2" type="ORF">NP493_1257g00021</name>
</gene>
<proteinExistence type="predicted"/>
<organism evidence="2 3">
    <name type="scientific">Ridgeia piscesae</name>
    <name type="common">Tubeworm</name>
    <dbReference type="NCBI Taxonomy" id="27915"/>
    <lineage>
        <taxon>Eukaryota</taxon>
        <taxon>Metazoa</taxon>
        <taxon>Spiralia</taxon>
        <taxon>Lophotrochozoa</taxon>
        <taxon>Annelida</taxon>
        <taxon>Polychaeta</taxon>
        <taxon>Sedentaria</taxon>
        <taxon>Canalipalpata</taxon>
        <taxon>Sabellida</taxon>
        <taxon>Siboglinidae</taxon>
        <taxon>Ridgeia</taxon>
    </lineage>
</organism>
<accession>A0AAD9KA33</accession>
<evidence type="ECO:0000313" key="2">
    <source>
        <dbReference type="EMBL" id="KAK2167517.1"/>
    </source>
</evidence>
<dbReference type="Proteomes" id="UP001209878">
    <property type="component" value="Unassembled WGS sequence"/>
</dbReference>
<feature type="region of interest" description="Disordered" evidence="1">
    <location>
        <begin position="1"/>
        <end position="49"/>
    </location>
</feature>
<sequence>MPEHEEEQVGQKTHLRAYSYKTQRHDRKTYDQTPDDSGDKSAGTTQTNKHGCHFRLSAFRSLGASHMRRSPADYQLAISKWRKMQQFADVSRHDHRLLQRRNPADMTSAKHRDSDRMPVFRSRGSLFPAPDKSVPFQRRVRRTVVFHSDAPAVVDVVSREPTIHFGERVVHSDVTRRNRVYPLPGVARRSRPKSILKTGQWSHEGNTDANDNREEVTCTVRYTPDIRRAYTPSRDVQAASPTRFRADSVCTVGSDRSEKSDRKRGSPDCWATRSPEISQLRLPVIGGRLDKTRSYARRKGGSTSSEQSPRSESRRFACSNEFASALHTLDSDDVFYRNSPV</sequence>
<feature type="compositionally biased region" description="Polar residues" evidence="1">
    <location>
        <begin position="197"/>
        <end position="209"/>
    </location>
</feature>
<reference evidence="2" key="1">
    <citation type="journal article" date="2023" name="Mol. Biol. Evol.">
        <title>Third-Generation Sequencing Reveals the Adaptive Role of the Epigenome in Three Deep-Sea Polychaetes.</title>
        <authorList>
            <person name="Perez M."/>
            <person name="Aroh O."/>
            <person name="Sun Y."/>
            <person name="Lan Y."/>
            <person name="Juniper S.K."/>
            <person name="Young C.R."/>
            <person name="Angers B."/>
            <person name="Qian P.Y."/>
        </authorList>
    </citation>
    <scope>NUCLEOTIDE SEQUENCE</scope>
    <source>
        <strain evidence="2">R07B-5</strain>
    </source>
</reference>
<dbReference type="AlphaFoldDB" id="A0AAD9KA33"/>
<feature type="compositionally biased region" description="Basic and acidic residues" evidence="1">
    <location>
        <begin position="255"/>
        <end position="266"/>
    </location>
</feature>
<feature type="region of interest" description="Disordered" evidence="1">
    <location>
        <begin position="191"/>
        <end position="212"/>
    </location>
</feature>
<evidence type="ECO:0000313" key="3">
    <source>
        <dbReference type="Proteomes" id="UP001209878"/>
    </source>
</evidence>
<comment type="caution">
    <text evidence="2">The sequence shown here is derived from an EMBL/GenBank/DDBJ whole genome shotgun (WGS) entry which is preliminary data.</text>
</comment>
<feature type="region of interest" description="Disordered" evidence="1">
    <location>
        <begin position="288"/>
        <end position="316"/>
    </location>
</feature>
<keyword evidence="3" id="KW-1185">Reference proteome</keyword>
<name>A0AAD9KA33_RIDPI</name>
<protein>
    <submittedName>
        <fullName evidence="2">Uncharacterized protein</fullName>
    </submittedName>
</protein>
<evidence type="ECO:0000256" key="1">
    <source>
        <dbReference type="SAM" id="MobiDB-lite"/>
    </source>
</evidence>
<dbReference type="EMBL" id="JAODUO010001271">
    <property type="protein sequence ID" value="KAK2167517.1"/>
    <property type="molecule type" value="Genomic_DNA"/>
</dbReference>